<evidence type="ECO:0000313" key="4">
    <source>
        <dbReference type="EMBL" id="CEP13614.1"/>
    </source>
</evidence>
<dbReference type="EMBL" id="LN730358">
    <property type="protein sequence ID" value="CEP13614.1"/>
    <property type="molecule type" value="Genomic_DNA"/>
</dbReference>
<dbReference type="Pfam" id="PF02752">
    <property type="entry name" value="Arrestin_C"/>
    <property type="match status" value="1"/>
</dbReference>
<dbReference type="SUPFAM" id="SSF81296">
    <property type="entry name" value="E set domains"/>
    <property type="match status" value="1"/>
</dbReference>
<feature type="domain" description="Arrestin-like N-terminal" evidence="2">
    <location>
        <begin position="28"/>
        <end position="136"/>
    </location>
</feature>
<reference evidence="4 5" key="1">
    <citation type="submission" date="2014-09" db="EMBL/GenBank/DDBJ databases">
        <authorList>
            <person name="Ellenberger Sabrina"/>
        </authorList>
    </citation>
    <scope>NUCLEOTIDE SEQUENCE [LARGE SCALE GENOMIC DNA]</scope>
    <source>
        <strain evidence="4 5">CBS 412.66</strain>
    </source>
</reference>
<evidence type="ECO:0000313" key="5">
    <source>
        <dbReference type="Proteomes" id="UP000054107"/>
    </source>
</evidence>
<dbReference type="InterPro" id="IPR014752">
    <property type="entry name" value="Arrestin-like_C"/>
</dbReference>
<feature type="domain" description="Arrestin C-terminal-like" evidence="3">
    <location>
        <begin position="192"/>
        <end position="314"/>
    </location>
</feature>
<proteinExistence type="predicted"/>
<gene>
    <name evidence="4" type="primary">PARPA_07729.1 scaffold 30360</name>
</gene>
<dbReference type="InterPro" id="IPR011021">
    <property type="entry name" value="Arrestin-like_N"/>
</dbReference>
<name>A0A0B7N837_9FUNG</name>
<feature type="region of interest" description="Disordered" evidence="1">
    <location>
        <begin position="245"/>
        <end position="266"/>
    </location>
</feature>
<sequence length="396" mass="44025">MLSKSSYISVQLLEPTIYIEPNSDACNVVRGTININVPKTTTVKTISVRFDGKMETKSYSFNSMDAGGFAQKKPLARQRLVLYPTLEQEDAERPLVMNAGLTQFGFEMQIPSKLPETIDCSDVKVSYHVTAVMEYESSSSSSFFLLRTDGGRAVVKKQVAKQSVRVARLPYENILVGDAMSDPIDSRTHKSAWLHYQILVDKRAVALGSELPITFRMLPTQDGVSVDRVGIQMLERRDLSRRESTRTSHYVHSIQPSSRNKTTIPSSPLTEAWEGTVQYGIPEGKSLVHSTQEYSDFNVSHTLLVSIALSVPSGGGVGSRFTATRVQKIVTFQASIDILDETVGELDSLKLPTYDSPPPFDNSEYVFGEYDRKFADPPAYSEIYAATTATERNNNY</sequence>
<accession>A0A0B7N837</accession>
<organism evidence="4 5">
    <name type="scientific">Parasitella parasitica</name>
    <dbReference type="NCBI Taxonomy" id="35722"/>
    <lineage>
        <taxon>Eukaryota</taxon>
        <taxon>Fungi</taxon>
        <taxon>Fungi incertae sedis</taxon>
        <taxon>Mucoromycota</taxon>
        <taxon>Mucoromycotina</taxon>
        <taxon>Mucoromycetes</taxon>
        <taxon>Mucorales</taxon>
        <taxon>Mucorineae</taxon>
        <taxon>Mucoraceae</taxon>
        <taxon>Parasitella</taxon>
    </lineage>
</organism>
<dbReference type="Pfam" id="PF00339">
    <property type="entry name" value="Arrestin_N"/>
    <property type="match status" value="1"/>
</dbReference>
<dbReference type="OrthoDB" id="2333384at2759"/>
<feature type="compositionally biased region" description="Polar residues" evidence="1">
    <location>
        <begin position="247"/>
        <end position="266"/>
    </location>
</feature>
<dbReference type="GO" id="GO:0005886">
    <property type="term" value="C:plasma membrane"/>
    <property type="evidence" value="ECO:0007669"/>
    <property type="project" value="TreeGrafter"/>
</dbReference>
<evidence type="ECO:0008006" key="6">
    <source>
        <dbReference type="Google" id="ProtNLM"/>
    </source>
</evidence>
<dbReference type="PANTHER" id="PTHR11188:SF17">
    <property type="entry name" value="FI21816P1"/>
    <property type="match status" value="1"/>
</dbReference>
<dbReference type="PANTHER" id="PTHR11188">
    <property type="entry name" value="ARRESTIN DOMAIN CONTAINING PROTEIN"/>
    <property type="match status" value="1"/>
</dbReference>
<keyword evidence="5" id="KW-1185">Reference proteome</keyword>
<dbReference type="GO" id="GO:0031625">
    <property type="term" value="F:ubiquitin protein ligase binding"/>
    <property type="evidence" value="ECO:0007669"/>
    <property type="project" value="TreeGrafter"/>
</dbReference>
<dbReference type="AlphaFoldDB" id="A0A0B7N837"/>
<protein>
    <recommendedName>
        <fullName evidence="6">Arrestin-like N-terminal domain-containing protein</fullName>
    </recommendedName>
</protein>
<evidence type="ECO:0000256" key="1">
    <source>
        <dbReference type="SAM" id="MobiDB-lite"/>
    </source>
</evidence>
<dbReference type="GO" id="GO:0030674">
    <property type="term" value="F:protein-macromolecule adaptor activity"/>
    <property type="evidence" value="ECO:0007669"/>
    <property type="project" value="TreeGrafter"/>
</dbReference>
<dbReference type="InterPro" id="IPR011022">
    <property type="entry name" value="Arrestin_C-like"/>
</dbReference>
<dbReference type="InterPro" id="IPR014756">
    <property type="entry name" value="Ig_E-set"/>
</dbReference>
<evidence type="ECO:0000259" key="2">
    <source>
        <dbReference type="Pfam" id="PF00339"/>
    </source>
</evidence>
<evidence type="ECO:0000259" key="3">
    <source>
        <dbReference type="Pfam" id="PF02752"/>
    </source>
</evidence>
<dbReference type="Gene3D" id="2.60.40.640">
    <property type="match status" value="1"/>
</dbReference>
<dbReference type="GO" id="GO:0070086">
    <property type="term" value="P:ubiquitin-dependent endocytosis"/>
    <property type="evidence" value="ECO:0007669"/>
    <property type="project" value="TreeGrafter"/>
</dbReference>
<dbReference type="STRING" id="35722.A0A0B7N837"/>
<dbReference type="InterPro" id="IPR050357">
    <property type="entry name" value="Arrestin_domain-protein"/>
</dbReference>
<dbReference type="GO" id="GO:0005829">
    <property type="term" value="C:cytosol"/>
    <property type="evidence" value="ECO:0007669"/>
    <property type="project" value="TreeGrafter"/>
</dbReference>
<dbReference type="Proteomes" id="UP000054107">
    <property type="component" value="Unassembled WGS sequence"/>
</dbReference>